<dbReference type="Proteomes" id="UP000515158">
    <property type="component" value="Unplaced"/>
</dbReference>
<feature type="region of interest" description="Disordered" evidence="1">
    <location>
        <begin position="813"/>
        <end position="904"/>
    </location>
</feature>
<feature type="compositionally biased region" description="Basic and acidic residues" evidence="1">
    <location>
        <begin position="1005"/>
        <end position="1016"/>
    </location>
</feature>
<feature type="compositionally biased region" description="Basic and acidic residues" evidence="1">
    <location>
        <begin position="840"/>
        <end position="854"/>
    </location>
</feature>
<dbReference type="PANTHER" id="PTHR22427:SF7">
    <property type="entry name" value="GH15728P"/>
    <property type="match status" value="1"/>
</dbReference>
<dbReference type="SMART" id="SM00225">
    <property type="entry name" value="BTB"/>
    <property type="match status" value="1"/>
</dbReference>
<dbReference type="CDD" id="cd18286">
    <property type="entry name" value="BTB2_POZ_BTBD8"/>
    <property type="match status" value="1"/>
</dbReference>
<feature type="compositionally biased region" description="Low complexity" evidence="1">
    <location>
        <begin position="2029"/>
        <end position="2061"/>
    </location>
</feature>
<dbReference type="Pfam" id="PF26017">
    <property type="entry name" value="BACK_BTBD8"/>
    <property type="match status" value="1"/>
</dbReference>
<dbReference type="Pfam" id="PF00651">
    <property type="entry name" value="BTB"/>
    <property type="match status" value="1"/>
</dbReference>
<dbReference type="RefSeq" id="XP_034232115.1">
    <property type="nucleotide sequence ID" value="XM_034376224.1"/>
</dbReference>
<dbReference type="GeneID" id="117640033"/>
<dbReference type="PANTHER" id="PTHR22427">
    <property type="entry name" value="GH15728P"/>
    <property type="match status" value="1"/>
</dbReference>
<evidence type="ECO:0000313" key="3">
    <source>
        <dbReference type="Proteomes" id="UP000515158"/>
    </source>
</evidence>
<feature type="compositionally biased region" description="Polar residues" evidence="1">
    <location>
        <begin position="1851"/>
        <end position="1879"/>
    </location>
</feature>
<feature type="domain" description="BTB" evidence="2">
    <location>
        <begin position="1263"/>
        <end position="1330"/>
    </location>
</feature>
<protein>
    <submittedName>
        <fullName evidence="4 5">Uncharacterized protein LOC117640033</fullName>
    </submittedName>
</protein>
<feature type="compositionally biased region" description="Polar residues" evidence="1">
    <location>
        <begin position="1022"/>
        <end position="1056"/>
    </location>
</feature>
<feature type="compositionally biased region" description="Polar residues" evidence="1">
    <location>
        <begin position="1657"/>
        <end position="1666"/>
    </location>
</feature>
<feature type="region of interest" description="Disordered" evidence="1">
    <location>
        <begin position="1990"/>
        <end position="2095"/>
    </location>
</feature>
<feature type="region of interest" description="Disordered" evidence="1">
    <location>
        <begin position="1005"/>
        <end position="1110"/>
    </location>
</feature>
<name>A0A6P8Y6D3_THRPL</name>
<keyword evidence="3" id="KW-1185">Reference proteome</keyword>
<dbReference type="RefSeq" id="XP_034232114.1">
    <property type="nucleotide sequence ID" value="XM_034376223.1"/>
</dbReference>
<dbReference type="OrthoDB" id="409642at2759"/>
<dbReference type="PROSITE" id="PS50097">
    <property type="entry name" value="BTB"/>
    <property type="match status" value="1"/>
</dbReference>
<organism evidence="5">
    <name type="scientific">Thrips palmi</name>
    <name type="common">Melon thrips</name>
    <dbReference type="NCBI Taxonomy" id="161013"/>
    <lineage>
        <taxon>Eukaryota</taxon>
        <taxon>Metazoa</taxon>
        <taxon>Ecdysozoa</taxon>
        <taxon>Arthropoda</taxon>
        <taxon>Hexapoda</taxon>
        <taxon>Insecta</taxon>
        <taxon>Pterygota</taxon>
        <taxon>Neoptera</taxon>
        <taxon>Paraneoptera</taxon>
        <taxon>Thysanoptera</taxon>
        <taxon>Terebrantia</taxon>
        <taxon>Thripoidea</taxon>
        <taxon>Thripidae</taxon>
        <taxon>Thrips</taxon>
    </lineage>
</organism>
<dbReference type="InterPro" id="IPR000210">
    <property type="entry name" value="BTB/POZ_dom"/>
</dbReference>
<sequence length="2109" mass="230869">MAAHDLQQLCDVEFNKLTLKLQKGLKQDIARIYGDSLFCDLELVFGKTSLHVNCCLLEVRAKSFYAQLCSLQQLFSKGCDLDITTVKTIENFLRDVYECDDISSAEALLVESLKSTAISPDIDQYSTPLTSPSEIFNEEKSLVLNPDHSYYSIVPLDWEEELAEQDFLIESFCSILRKEQNQKKLRPQKSSSLNFKTYNKQQDSRSLLDLKRAVEEDSLFLQEEDILGSYENSIIINNHFLESKSKKIKCSVIHRVNKELDISCDECGFFDAEDSSSLYNEGLADILKVVSDQSKMSSNMDMGPDSGLATSAEDIPLDQESGLEVSKSISSSVSSDCCVWDSSGAPQTTDVASWVDQAPHPDNTNVQSDFVDRVLEELVGKSQNSIPASSCVDSFAAVGVTSTPKHCFFIDASSLLDESEIATSKAELDSDGSKSAPTRQVVDACVMSETGITEKWMTFNKISGVSSLSQIKEKVTCEEEDSDLNMEKNTEETCENDSVVENVVKTRRLQSCQESVKDDKPPSLIRSDTFELETEDERLAILRQDYERRQGSLIFQRCLSQSSGPLSDGGSEHDLNQHCTSLILPDLDPTLAMASMSLFPTHVVDEEIQTPDSLNNDLPGALNMDRFNISKSEDEGAQSPKEDGVDGVVTQTGVGSLPPDFVSHIKSDVSSPLFSRRKTDSAPILSGAAPPLSPVKTPSERNVKNPLTSSVLSAWVVDISDLTNSPEVRRRKGDSSLDTSVSELKDELSASETKSSSSSLGFFIDLKDPQPSLEDKYDRIPKSEGSKISRQSSDSGKNGKLNACEFFVDLKHSSAPQKESAKPETAQGTEKKLFSMFIDIGDKGRPKTKPELSSRSRTPLSSFSTKLKTGSGAASDGSNGKSSEPKDGISSFSHSLSSSSIQNSDPKKNSFFMFIDSESGNQKGPTSSKGAAMQSTNNSKERTTSRIHHVRASSVSCEKNVPSFLSSSRNLNSQSLHSVEINSENDDPAVKPMFASFHASLRIEEPLEGRMQKSQEEIGESDLSSHMTTGSNESSACSLETYSVHTPDQSSATDNYSSEKRDDFQFKTGNDGMVSEEQSRETDHKSLPRPSEKFKSSSKAGISSKPETKLKLESKTAKSFVRLSDLDKEPTNISDQTAPSAAHRMSRSIPETSWIESKLLMSQSVGGGSAAMTSSSRSLSRLFPHLSMHSGNLGRSKTSSTCSPFTEDYDTMRSSQVSDLSSMQSSAGLEYSTESTDISSDRASPATQLGDDLLKMFLEGINTDVIVEVGGRRIKAHKCILSSRCQYFAAVLSGGWVESAGNVISLQGFSYTVVHFALCHIYSGASTIPDQISIVELASLADMLSLEGLKDVIMYTLKVKYCHFFHKPCAVCSVGVLECLPLAAAYGLDDIYRKSLRWITKYFVRIWPTKTFTALPRELMEKCYQQHIIHMTAENVLETILCCDKLLSTIPTVRWAEPVFSLTSRLMEMCIKFMSDNFSAVMSSENFLSMGKEVPWNVGRFQESLVSACERMPPDQSCRSYKQLHSVLEVVQGSDPPPEMTWHPNFVELLVHLHDLSERTLIRQAARAARTPGWGQMPTELRRKIQDAACLVLAPADHASSRYKRISSDGLKQTGQQSSYSRNLDLHQVKMAMAQHARRTNSNDTNAASSVVVRKNIPSNRSNTVARRSAPVATNKPKQAEKSTSAPSQGRPITWPAQVKSRYLEKRPNHCKQSIDIQEHKKRVDAPVPQRRVPPPVKSMLLSSSDSSRNSSPAMKRSNNMISSISKVTDSSSRTRAATVTVCNSSASRLDVTNWKEDGISRSTDNIARRSLPTNDKALSMTESIKTPLAARKVKDSVSPENPLQAKQDGADSQTPLTLDTRSQSITMSNDSLATVSSSDDVHLTYSEKSQETKSSKLLLNSSSQVHTNGLKKSDANLSRTPLILANKRALSLNAQNKTLTSKSRTPDSNTIGTSRTPLSLMTKRSLSHNVKSPILSNASSRLAIPLRTSKSVSSVPDKGQVKANVSAEGLSSKKQSSKDQPRNVSVPSKRASTGSSSVSTSSLAGRVLSSRGSNINNSENKSSKSKKTDKTNGTSSLASTVHPTVGPRSGTFLKDEPTILKAPVVENT</sequence>
<evidence type="ECO:0000259" key="2">
    <source>
        <dbReference type="PROSITE" id="PS50097"/>
    </source>
</evidence>
<accession>A0A6P8Y6D3</accession>
<proteinExistence type="predicted"/>
<dbReference type="InterPro" id="IPR043225">
    <property type="entry name" value="BACK_BTBD8"/>
</dbReference>
<feature type="compositionally biased region" description="Low complexity" evidence="1">
    <location>
        <begin position="1739"/>
        <end position="1752"/>
    </location>
</feature>
<gene>
    <name evidence="4 5" type="primary">LOC117640033</name>
</gene>
<feature type="region of interest" description="Disordered" evidence="1">
    <location>
        <begin position="916"/>
        <end position="953"/>
    </location>
</feature>
<evidence type="ECO:0000313" key="4">
    <source>
        <dbReference type="RefSeq" id="XP_034232114.1"/>
    </source>
</evidence>
<feature type="region of interest" description="Disordered" evidence="1">
    <location>
        <begin position="681"/>
        <end position="704"/>
    </location>
</feature>
<dbReference type="KEGG" id="tpal:117640033"/>
<feature type="compositionally biased region" description="Polar residues" evidence="1">
    <location>
        <begin position="918"/>
        <end position="938"/>
    </location>
</feature>
<feature type="region of interest" description="Disordered" evidence="1">
    <location>
        <begin position="773"/>
        <end position="800"/>
    </location>
</feature>
<feature type="region of interest" description="Disordered" evidence="1">
    <location>
        <begin position="1806"/>
        <end position="1901"/>
    </location>
</feature>
<evidence type="ECO:0000256" key="1">
    <source>
        <dbReference type="SAM" id="MobiDB-lite"/>
    </source>
</evidence>
<dbReference type="SUPFAM" id="SSF54695">
    <property type="entry name" value="POZ domain"/>
    <property type="match status" value="1"/>
</dbReference>
<feature type="compositionally biased region" description="Basic and acidic residues" evidence="1">
    <location>
        <begin position="773"/>
        <end position="787"/>
    </location>
</feature>
<dbReference type="CDD" id="cd14733">
    <property type="entry name" value="BACK"/>
    <property type="match status" value="1"/>
</dbReference>
<dbReference type="InterPro" id="IPR011333">
    <property type="entry name" value="SKP1/BTB/POZ_sf"/>
</dbReference>
<feature type="compositionally biased region" description="Basic and acidic residues" evidence="1">
    <location>
        <begin position="1077"/>
        <end position="1095"/>
    </location>
</feature>
<feature type="compositionally biased region" description="Low complexity" evidence="1">
    <location>
        <begin position="890"/>
        <end position="904"/>
    </location>
</feature>
<feature type="compositionally biased region" description="Low complexity" evidence="1">
    <location>
        <begin position="855"/>
        <end position="865"/>
    </location>
</feature>
<reference evidence="4 5" key="1">
    <citation type="submission" date="2025-04" db="UniProtKB">
        <authorList>
            <consortium name="RefSeq"/>
        </authorList>
    </citation>
    <scope>IDENTIFICATION</scope>
    <source>
        <tissue evidence="4 5">Total insect</tissue>
    </source>
</reference>
<feature type="compositionally biased region" description="Polar residues" evidence="1">
    <location>
        <begin position="1640"/>
        <end position="1649"/>
    </location>
</feature>
<evidence type="ECO:0000313" key="5">
    <source>
        <dbReference type="RefSeq" id="XP_034232115.1"/>
    </source>
</evidence>
<dbReference type="Gene3D" id="3.30.710.10">
    <property type="entry name" value="Potassium Channel Kv1.1, Chain A"/>
    <property type="match status" value="1"/>
</dbReference>
<feature type="region of interest" description="Disordered" evidence="1">
    <location>
        <begin position="1936"/>
        <end position="1966"/>
    </location>
</feature>
<feature type="region of interest" description="Disordered" evidence="1">
    <location>
        <begin position="1633"/>
        <end position="1768"/>
    </location>
</feature>
<dbReference type="CDD" id="cd18490">
    <property type="entry name" value="BACK_BTBD8"/>
    <property type="match status" value="1"/>
</dbReference>